<gene>
    <name evidence="1" type="ORF">HMPREF9372_1231</name>
</gene>
<protein>
    <submittedName>
        <fullName evidence="1">Uncharacterized protein</fullName>
    </submittedName>
</protein>
<evidence type="ECO:0000313" key="2">
    <source>
        <dbReference type="Proteomes" id="UP000005316"/>
    </source>
</evidence>
<name>F9DR01_9BACL</name>
<dbReference type="AlphaFoldDB" id="F9DR01"/>
<organism evidence="1 2">
    <name type="scientific">Sporosarcina newyorkensis 2681</name>
    <dbReference type="NCBI Taxonomy" id="1027292"/>
    <lineage>
        <taxon>Bacteria</taxon>
        <taxon>Bacillati</taxon>
        <taxon>Bacillota</taxon>
        <taxon>Bacilli</taxon>
        <taxon>Bacillales</taxon>
        <taxon>Caryophanaceae</taxon>
        <taxon>Sporosarcina</taxon>
    </lineage>
</organism>
<accession>F9DR01</accession>
<dbReference type="EMBL" id="AFPZ01000032">
    <property type="protein sequence ID" value="EGQ26773.1"/>
    <property type="molecule type" value="Genomic_DNA"/>
</dbReference>
<comment type="caution">
    <text evidence="1">The sequence shown here is derived from an EMBL/GenBank/DDBJ whole genome shotgun (WGS) entry which is preliminary data.</text>
</comment>
<dbReference type="Proteomes" id="UP000005316">
    <property type="component" value="Unassembled WGS sequence"/>
</dbReference>
<sequence>MLPATSLAVSAENAPTGIYSVEKEIYYSKTEFKAMSSAQKKKIFKEKWFISTGGQVFPISAMLLPSTLLISTAEKQVDFERKNNVDLNEIASGGFEVTTIE</sequence>
<proteinExistence type="predicted"/>
<dbReference type="HOGENOM" id="CLU_2289915_0_0_9"/>
<evidence type="ECO:0000313" key="1">
    <source>
        <dbReference type="EMBL" id="EGQ26773.1"/>
    </source>
</evidence>
<reference evidence="1 2" key="1">
    <citation type="submission" date="2011-04" db="EMBL/GenBank/DDBJ databases">
        <authorList>
            <person name="Muzny D."/>
            <person name="Qin X."/>
            <person name="Deng J."/>
            <person name="Jiang H."/>
            <person name="Liu Y."/>
            <person name="Qu J."/>
            <person name="Song X.-Z."/>
            <person name="Zhang L."/>
            <person name="Thornton R."/>
            <person name="Coyle M."/>
            <person name="Francisco L."/>
            <person name="Jackson L."/>
            <person name="Javaid M."/>
            <person name="Korchina V."/>
            <person name="Kovar C."/>
            <person name="Mata R."/>
            <person name="Mathew T."/>
            <person name="Ngo R."/>
            <person name="Nguyen L."/>
            <person name="Nguyen N."/>
            <person name="Okwuonu G."/>
            <person name="Ongeri F."/>
            <person name="Pham C."/>
            <person name="Simmons D."/>
            <person name="Wilczek-Boney K."/>
            <person name="Hale W."/>
            <person name="Jakkamsetti A."/>
            <person name="Pham P."/>
            <person name="Ruth R."/>
            <person name="San Lucas F."/>
            <person name="Warren J."/>
            <person name="Zhang J."/>
            <person name="Zhao Z."/>
            <person name="Zhou C."/>
            <person name="Zhu D."/>
            <person name="Lee S."/>
            <person name="Bess C."/>
            <person name="Blankenburg K."/>
            <person name="Forbes L."/>
            <person name="Fu Q."/>
            <person name="Gubbala S."/>
            <person name="Hirani K."/>
            <person name="Jayaseelan J.C."/>
            <person name="Lara F."/>
            <person name="Munidasa M."/>
            <person name="Palculict T."/>
            <person name="Patil S."/>
            <person name="Pu L.-L."/>
            <person name="Saada N."/>
            <person name="Tang L."/>
            <person name="Weissenberger G."/>
            <person name="Zhu Y."/>
            <person name="Hemphill L."/>
            <person name="Shang Y."/>
            <person name="Youmans B."/>
            <person name="Ayvaz T."/>
            <person name="Ross M."/>
            <person name="Santibanez J."/>
            <person name="Aqrawi P."/>
            <person name="Gross S."/>
            <person name="Joshi V."/>
            <person name="Fowler G."/>
            <person name="Nazareth L."/>
            <person name="Reid J."/>
            <person name="Worley K."/>
            <person name="Petrosino J."/>
            <person name="Highlander S."/>
            <person name="Gibbs R."/>
        </authorList>
    </citation>
    <scope>NUCLEOTIDE SEQUENCE [LARGE SCALE GENOMIC DNA]</scope>
    <source>
        <strain evidence="1 2">2681</strain>
    </source>
</reference>